<evidence type="ECO:0000259" key="2">
    <source>
        <dbReference type="Pfam" id="PF13976"/>
    </source>
</evidence>
<organism evidence="3 4">
    <name type="scientific">Senna tora</name>
    <dbReference type="NCBI Taxonomy" id="362788"/>
    <lineage>
        <taxon>Eukaryota</taxon>
        <taxon>Viridiplantae</taxon>
        <taxon>Streptophyta</taxon>
        <taxon>Embryophyta</taxon>
        <taxon>Tracheophyta</taxon>
        <taxon>Spermatophyta</taxon>
        <taxon>Magnoliopsida</taxon>
        <taxon>eudicotyledons</taxon>
        <taxon>Gunneridae</taxon>
        <taxon>Pentapetalae</taxon>
        <taxon>rosids</taxon>
        <taxon>fabids</taxon>
        <taxon>Fabales</taxon>
        <taxon>Fabaceae</taxon>
        <taxon>Caesalpinioideae</taxon>
        <taxon>Cassia clade</taxon>
        <taxon>Senna</taxon>
    </lineage>
</organism>
<sequence>MGLTSTYDVIRTQILNSTPLPSLNKAYAMVISEETQRQVNLSYSTGEGSSAMMVKSSQGKNDTGPSKRGGVSKKDKYCDHCKVNGHTRDACFKLHGYPDWWKEMKEKKGPMQKKQAANLTSEGLPDTPVVQESESSTKGELANMVSYLMKEVQRLNKTKGKEEQDQTSEKVLAKGTAVRNLYYLNVTNQNNDVSLVSLEKHGCSNSSSISVNDSVKDNYSSSLNDQHINKSCNTVKDSNNQMIVNAWHFRLGHASLNVLKRINGISILDVAKTMCEACHNAKQARLSFSLSETRSESRLELLHVDLWGPYKVPTITGAHYFLTIVDDHTRATWTFLLNNKTQPKELVTVPHVLPMTVNDEELCEDESANSPVHVVDPSVPLTSGNNDAQIEAP</sequence>
<name>A0A834TTE5_9FABA</name>
<comment type="caution">
    <text evidence="3">The sequence shown here is derived from an EMBL/GenBank/DDBJ whole genome shotgun (WGS) entry which is preliminary data.</text>
</comment>
<dbReference type="PANTHER" id="PTHR34222:SF99">
    <property type="entry name" value="PROTEIN, PUTATIVE-RELATED"/>
    <property type="match status" value="1"/>
</dbReference>
<keyword evidence="4" id="KW-1185">Reference proteome</keyword>
<reference evidence="3" key="1">
    <citation type="submission" date="2020-09" db="EMBL/GenBank/DDBJ databases">
        <title>Genome-Enabled Discovery of Anthraquinone Biosynthesis in Senna tora.</title>
        <authorList>
            <person name="Kang S.-H."/>
            <person name="Pandey R.P."/>
            <person name="Lee C.-M."/>
            <person name="Sim J.-S."/>
            <person name="Jeong J.-T."/>
            <person name="Choi B.-S."/>
            <person name="Jung M."/>
            <person name="Ginzburg D."/>
            <person name="Zhao K."/>
            <person name="Won S.Y."/>
            <person name="Oh T.-J."/>
            <person name="Yu Y."/>
            <person name="Kim N.-H."/>
            <person name="Lee O.R."/>
            <person name="Lee T.-H."/>
            <person name="Bashyal P."/>
            <person name="Kim T.-S."/>
            <person name="Lee W.-H."/>
            <person name="Kawkins C."/>
            <person name="Kim C.-K."/>
            <person name="Kim J.S."/>
            <person name="Ahn B.O."/>
            <person name="Rhee S.Y."/>
            <person name="Sohng J.K."/>
        </authorList>
    </citation>
    <scope>NUCLEOTIDE SEQUENCE</scope>
    <source>
        <tissue evidence="3">Leaf</tissue>
    </source>
</reference>
<evidence type="ECO:0000256" key="1">
    <source>
        <dbReference type="SAM" id="MobiDB-lite"/>
    </source>
</evidence>
<feature type="region of interest" description="Disordered" evidence="1">
    <location>
        <begin position="46"/>
        <end position="73"/>
    </location>
</feature>
<dbReference type="InterPro" id="IPR012337">
    <property type="entry name" value="RNaseH-like_sf"/>
</dbReference>
<accession>A0A834TTE5</accession>
<feature type="compositionally biased region" description="Polar residues" evidence="1">
    <location>
        <begin position="380"/>
        <end position="393"/>
    </location>
</feature>
<dbReference type="GO" id="GO:0003676">
    <property type="term" value="F:nucleic acid binding"/>
    <property type="evidence" value="ECO:0007669"/>
    <property type="project" value="InterPro"/>
</dbReference>
<dbReference type="EMBL" id="JAAIUW010000006">
    <property type="protein sequence ID" value="KAF7827439.1"/>
    <property type="molecule type" value="Genomic_DNA"/>
</dbReference>
<dbReference type="InterPro" id="IPR036397">
    <property type="entry name" value="RNaseH_sf"/>
</dbReference>
<feature type="region of interest" description="Disordered" evidence="1">
    <location>
        <begin position="110"/>
        <end position="138"/>
    </location>
</feature>
<gene>
    <name evidence="3" type="ORF">G2W53_018603</name>
</gene>
<dbReference type="OrthoDB" id="2663223at2759"/>
<proteinExistence type="predicted"/>
<dbReference type="AlphaFoldDB" id="A0A834TTE5"/>
<dbReference type="Pfam" id="PF13976">
    <property type="entry name" value="gag_pre-integrs"/>
    <property type="match status" value="1"/>
</dbReference>
<feature type="domain" description="GAG-pre-integrase" evidence="2">
    <location>
        <begin position="228"/>
        <end position="283"/>
    </location>
</feature>
<protein>
    <submittedName>
        <fullName evidence="3">Retrovirus-related Pol polyprotein from transposon TNT 1-94</fullName>
    </submittedName>
</protein>
<dbReference type="Proteomes" id="UP000634136">
    <property type="component" value="Unassembled WGS sequence"/>
</dbReference>
<dbReference type="InterPro" id="IPR025724">
    <property type="entry name" value="GAG-pre-integrase_dom"/>
</dbReference>
<evidence type="ECO:0000313" key="4">
    <source>
        <dbReference type="Proteomes" id="UP000634136"/>
    </source>
</evidence>
<dbReference type="Gene3D" id="3.30.420.10">
    <property type="entry name" value="Ribonuclease H-like superfamily/Ribonuclease H"/>
    <property type="match status" value="1"/>
</dbReference>
<dbReference type="SUPFAM" id="SSF53098">
    <property type="entry name" value="Ribonuclease H-like"/>
    <property type="match status" value="1"/>
</dbReference>
<feature type="compositionally biased region" description="Polar residues" evidence="1">
    <location>
        <begin position="55"/>
        <end position="64"/>
    </location>
</feature>
<feature type="region of interest" description="Disordered" evidence="1">
    <location>
        <begin position="366"/>
        <end position="393"/>
    </location>
</feature>
<evidence type="ECO:0000313" key="3">
    <source>
        <dbReference type="EMBL" id="KAF7827439.1"/>
    </source>
</evidence>
<dbReference type="PANTHER" id="PTHR34222">
    <property type="entry name" value="GAG_PRE-INTEGRS DOMAIN-CONTAINING PROTEIN"/>
    <property type="match status" value="1"/>
</dbReference>